<protein>
    <submittedName>
        <fullName evidence="2">GNAT superfamily N-acetyltransferase</fullName>
    </submittedName>
</protein>
<dbReference type="EMBL" id="JAVDYC010000001">
    <property type="protein sequence ID" value="MDR7326094.1"/>
    <property type="molecule type" value="Genomic_DNA"/>
</dbReference>
<accession>A0AAE3ZVS9</accession>
<proteinExistence type="predicted"/>
<reference evidence="2 3" key="1">
    <citation type="submission" date="2023-07" db="EMBL/GenBank/DDBJ databases">
        <title>Sequencing the genomes of 1000 actinobacteria strains.</title>
        <authorList>
            <person name="Klenk H.-P."/>
        </authorList>
    </citation>
    <scope>NUCLEOTIDE SEQUENCE [LARGE SCALE GENOMIC DNA]</scope>
    <source>
        <strain evidence="2 3">DSM 44711</strain>
    </source>
</reference>
<dbReference type="Proteomes" id="UP001183629">
    <property type="component" value="Unassembled WGS sequence"/>
</dbReference>
<dbReference type="AlphaFoldDB" id="A0AAE3ZVS9"/>
<evidence type="ECO:0000313" key="3">
    <source>
        <dbReference type="Proteomes" id="UP001183629"/>
    </source>
</evidence>
<gene>
    <name evidence="2" type="ORF">J2S44_006344</name>
</gene>
<keyword evidence="3" id="KW-1185">Reference proteome</keyword>
<evidence type="ECO:0000313" key="2">
    <source>
        <dbReference type="EMBL" id="MDR7326094.1"/>
    </source>
</evidence>
<dbReference type="PROSITE" id="PS51186">
    <property type="entry name" value="GNAT"/>
    <property type="match status" value="1"/>
</dbReference>
<evidence type="ECO:0000259" key="1">
    <source>
        <dbReference type="PROSITE" id="PS51186"/>
    </source>
</evidence>
<dbReference type="RefSeq" id="WP_310421342.1">
    <property type="nucleotide sequence ID" value="NZ_JAVDYC010000001.1"/>
</dbReference>
<sequence>MFATWQRGWGRARRVEPGVEVAGGLRVHCRMNSREIEFFAFDDRAETLAGLAAAALREEGITWLTVATTEPQPAVSALEAAGLTMLRQSERLMSVDLRAHPRSRVPAGYRAETTVDDGVVSVQVVAGDGSDAARGCAGVVGGYASADRILTWPDHRRRGLGSAVMGILAGAAIELGAETGLLVGGVEGQQLYRMLGWHTEATVLIAAPPGTVYPE</sequence>
<dbReference type="SUPFAM" id="SSF55729">
    <property type="entry name" value="Acyl-CoA N-acyltransferases (Nat)"/>
    <property type="match status" value="1"/>
</dbReference>
<dbReference type="GO" id="GO:0016747">
    <property type="term" value="F:acyltransferase activity, transferring groups other than amino-acyl groups"/>
    <property type="evidence" value="ECO:0007669"/>
    <property type="project" value="InterPro"/>
</dbReference>
<name>A0AAE3ZVS9_9ACTN</name>
<dbReference type="InterPro" id="IPR016181">
    <property type="entry name" value="Acyl_CoA_acyltransferase"/>
</dbReference>
<organism evidence="2 3">
    <name type="scientific">Catenuloplanes niger</name>
    <dbReference type="NCBI Taxonomy" id="587534"/>
    <lineage>
        <taxon>Bacteria</taxon>
        <taxon>Bacillati</taxon>
        <taxon>Actinomycetota</taxon>
        <taxon>Actinomycetes</taxon>
        <taxon>Micromonosporales</taxon>
        <taxon>Micromonosporaceae</taxon>
        <taxon>Catenuloplanes</taxon>
    </lineage>
</organism>
<feature type="domain" description="N-acetyltransferase" evidence="1">
    <location>
        <begin position="81"/>
        <end position="215"/>
    </location>
</feature>
<dbReference type="Gene3D" id="3.40.630.30">
    <property type="match status" value="1"/>
</dbReference>
<dbReference type="InterPro" id="IPR000182">
    <property type="entry name" value="GNAT_dom"/>
</dbReference>
<comment type="caution">
    <text evidence="2">The sequence shown here is derived from an EMBL/GenBank/DDBJ whole genome shotgun (WGS) entry which is preliminary data.</text>
</comment>